<dbReference type="SMART" id="SM00418">
    <property type="entry name" value="HTH_ARSR"/>
    <property type="match status" value="1"/>
</dbReference>
<dbReference type="Gene3D" id="1.10.10.10">
    <property type="entry name" value="Winged helix-like DNA-binding domain superfamily/Winged helix DNA-binding domain"/>
    <property type="match status" value="1"/>
</dbReference>
<dbReference type="NCBIfam" id="NF033788">
    <property type="entry name" value="HTH_metalloreg"/>
    <property type="match status" value="1"/>
</dbReference>
<dbReference type="AlphaFoldDB" id="A0A1M6ELY4"/>
<dbReference type="OrthoDB" id="9794330at2"/>
<gene>
    <name evidence="5" type="ORF">SAMN02745691_00947</name>
</gene>
<dbReference type="GO" id="GO:0003700">
    <property type="term" value="F:DNA-binding transcription factor activity"/>
    <property type="evidence" value="ECO:0007669"/>
    <property type="project" value="InterPro"/>
</dbReference>
<dbReference type="Proteomes" id="UP000184342">
    <property type="component" value="Unassembled WGS sequence"/>
</dbReference>
<dbReference type="CDD" id="cd00090">
    <property type="entry name" value="HTH_ARSR"/>
    <property type="match status" value="1"/>
</dbReference>
<dbReference type="Pfam" id="PF01022">
    <property type="entry name" value="HTH_5"/>
    <property type="match status" value="1"/>
</dbReference>
<protein>
    <submittedName>
        <fullName evidence="5">Transcriptional regulator, ArsR family</fullName>
    </submittedName>
</protein>
<dbReference type="PRINTS" id="PR00778">
    <property type="entry name" value="HTHARSR"/>
</dbReference>
<accession>A0A1M6ELY4</accession>
<dbReference type="InterPro" id="IPR036390">
    <property type="entry name" value="WH_DNA-bd_sf"/>
</dbReference>
<dbReference type="PANTHER" id="PTHR33154:SF18">
    <property type="entry name" value="ARSENICAL RESISTANCE OPERON REPRESSOR"/>
    <property type="match status" value="1"/>
</dbReference>
<dbReference type="InterPro" id="IPR051081">
    <property type="entry name" value="HTH_MetalResp_TranReg"/>
</dbReference>
<evidence type="ECO:0000313" key="6">
    <source>
        <dbReference type="Proteomes" id="UP000184342"/>
    </source>
</evidence>
<keyword evidence="2" id="KW-0238">DNA-binding</keyword>
<dbReference type="SUPFAM" id="SSF46785">
    <property type="entry name" value="Winged helix' DNA-binding domain"/>
    <property type="match status" value="1"/>
</dbReference>
<dbReference type="EMBL" id="FQYT01000008">
    <property type="protein sequence ID" value="SHI86517.1"/>
    <property type="molecule type" value="Genomic_DNA"/>
</dbReference>
<keyword evidence="3" id="KW-0804">Transcription</keyword>
<dbReference type="PANTHER" id="PTHR33154">
    <property type="entry name" value="TRANSCRIPTIONAL REGULATOR, ARSR FAMILY"/>
    <property type="match status" value="1"/>
</dbReference>
<dbReference type="RefSeq" id="WP_073993212.1">
    <property type="nucleotide sequence ID" value="NZ_FQYT01000008.1"/>
</dbReference>
<evidence type="ECO:0000256" key="1">
    <source>
        <dbReference type="ARBA" id="ARBA00023015"/>
    </source>
</evidence>
<keyword evidence="1" id="KW-0805">Transcription regulation</keyword>
<evidence type="ECO:0000259" key="4">
    <source>
        <dbReference type="PROSITE" id="PS50987"/>
    </source>
</evidence>
<keyword evidence="6" id="KW-1185">Reference proteome</keyword>
<sequence length="115" mass="13702">MNQLTNIFKILSDENRLRMLVLLYQEELCVCELSGILGIPQPRISQNLSKLRDLNLVDDERKEKFVFYTLKWDNKILTDALKNIIDNMEHYPKLIVDKKRLNDKEMYLNQCCPNQ</sequence>
<dbReference type="InterPro" id="IPR001845">
    <property type="entry name" value="HTH_ArsR_DNA-bd_dom"/>
</dbReference>
<evidence type="ECO:0000313" key="5">
    <source>
        <dbReference type="EMBL" id="SHI86517.1"/>
    </source>
</evidence>
<dbReference type="STRING" id="1122934.SAMN02745691_00947"/>
<evidence type="ECO:0000256" key="2">
    <source>
        <dbReference type="ARBA" id="ARBA00023125"/>
    </source>
</evidence>
<dbReference type="InterPro" id="IPR036388">
    <property type="entry name" value="WH-like_DNA-bd_sf"/>
</dbReference>
<organism evidence="5 6">
    <name type="scientific">Parasporobacterium paucivorans DSM 15970</name>
    <dbReference type="NCBI Taxonomy" id="1122934"/>
    <lineage>
        <taxon>Bacteria</taxon>
        <taxon>Bacillati</taxon>
        <taxon>Bacillota</taxon>
        <taxon>Clostridia</taxon>
        <taxon>Lachnospirales</taxon>
        <taxon>Lachnospiraceae</taxon>
        <taxon>Parasporobacterium</taxon>
    </lineage>
</organism>
<name>A0A1M6ELY4_9FIRM</name>
<dbReference type="PROSITE" id="PS50987">
    <property type="entry name" value="HTH_ARSR_2"/>
    <property type="match status" value="1"/>
</dbReference>
<proteinExistence type="predicted"/>
<evidence type="ECO:0000256" key="3">
    <source>
        <dbReference type="ARBA" id="ARBA00023163"/>
    </source>
</evidence>
<dbReference type="GO" id="GO:0003677">
    <property type="term" value="F:DNA binding"/>
    <property type="evidence" value="ECO:0007669"/>
    <property type="project" value="UniProtKB-KW"/>
</dbReference>
<feature type="domain" description="HTH arsR-type" evidence="4">
    <location>
        <begin position="1"/>
        <end position="92"/>
    </location>
</feature>
<dbReference type="InterPro" id="IPR011991">
    <property type="entry name" value="ArsR-like_HTH"/>
</dbReference>
<reference evidence="5 6" key="1">
    <citation type="submission" date="2016-11" db="EMBL/GenBank/DDBJ databases">
        <authorList>
            <person name="Jaros S."/>
            <person name="Januszkiewicz K."/>
            <person name="Wedrychowicz H."/>
        </authorList>
    </citation>
    <scope>NUCLEOTIDE SEQUENCE [LARGE SCALE GENOMIC DNA]</scope>
    <source>
        <strain evidence="5 6">DSM 15970</strain>
    </source>
</reference>